<dbReference type="EMBL" id="AZBU02000001">
    <property type="protein sequence ID" value="TMS32806.1"/>
    <property type="molecule type" value="Genomic_DNA"/>
</dbReference>
<evidence type="ECO:0000313" key="2">
    <source>
        <dbReference type="Proteomes" id="UP000298663"/>
    </source>
</evidence>
<protein>
    <submittedName>
        <fullName evidence="1">Uncharacterized protein</fullName>
    </submittedName>
</protein>
<reference evidence="1 2" key="2">
    <citation type="journal article" date="2019" name="G3 (Bethesda)">
        <title>Hybrid Assembly of the Genome of the Entomopathogenic Nematode Steinernema carpocapsae Identifies the X-Chromosome.</title>
        <authorList>
            <person name="Serra L."/>
            <person name="Macchietto M."/>
            <person name="Macias-Munoz A."/>
            <person name="McGill C.J."/>
            <person name="Rodriguez I.M."/>
            <person name="Rodriguez B."/>
            <person name="Murad R."/>
            <person name="Mortazavi A."/>
        </authorList>
    </citation>
    <scope>NUCLEOTIDE SEQUENCE [LARGE SCALE GENOMIC DNA]</scope>
    <source>
        <strain evidence="1 2">ALL</strain>
    </source>
</reference>
<reference evidence="1 2" key="1">
    <citation type="journal article" date="2015" name="Genome Biol.">
        <title>Comparative genomics of Steinernema reveals deeply conserved gene regulatory networks.</title>
        <authorList>
            <person name="Dillman A.R."/>
            <person name="Macchietto M."/>
            <person name="Porter C.F."/>
            <person name="Rogers A."/>
            <person name="Williams B."/>
            <person name="Antoshechkin I."/>
            <person name="Lee M.M."/>
            <person name="Goodwin Z."/>
            <person name="Lu X."/>
            <person name="Lewis E.E."/>
            <person name="Goodrich-Blair H."/>
            <person name="Stock S.P."/>
            <person name="Adams B.J."/>
            <person name="Sternberg P.W."/>
            <person name="Mortazavi A."/>
        </authorList>
    </citation>
    <scope>NUCLEOTIDE SEQUENCE [LARGE SCALE GENOMIC DNA]</scope>
    <source>
        <strain evidence="1 2">ALL</strain>
    </source>
</reference>
<dbReference type="Proteomes" id="UP000298663">
    <property type="component" value="Unassembled WGS sequence"/>
</dbReference>
<dbReference type="AlphaFoldDB" id="A0A4U8UJB0"/>
<sequence length="226" mass="25202">MVLMVFPDSTEKTAKTPKTSNKKLQLDASCVPKVLLAHLELAEDPESVECVDLVDNLAFLPPMDIQEVLERWDLLELLDPTESLASPELKDSTPRSRSDVLDSAERLDVPDLWDLLETKESTPSKDLPDLLEGQEPLDSPDLLDLTVKTDLKDPRAILARIPTTVLVPSVTSPPQDVASVREMQMEEAAVMRMRTVKDDTHTSTEGNELSFIILLMCNFAKYGVFE</sequence>
<comment type="caution">
    <text evidence="1">The sequence shown here is derived from an EMBL/GenBank/DDBJ whole genome shotgun (WGS) entry which is preliminary data.</text>
</comment>
<name>A0A4U8UJB0_STECR</name>
<organism evidence="1 2">
    <name type="scientific">Steinernema carpocapsae</name>
    <name type="common">Entomopathogenic nematode</name>
    <dbReference type="NCBI Taxonomy" id="34508"/>
    <lineage>
        <taxon>Eukaryota</taxon>
        <taxon>Metazoa</taxon>
        <taxon>Ecdysozoa</taxon>
        <taxon>Nematoda</taxon>
        <taxon>Chromadorea</taxon>
        <taxon>Rhabditida</taxon>
        <taxon>Tylenchina</taxon>
        <taxon>Panagrolaimomorpha</taxon>
        <taxon>Strongyloidoidea</taxon>
        <taxon>Steinernematidae</taxon>
        <taxon>Steinernema</taxon>
    </lineage>
</organism>
<accession>A0A4U8UJB0</accession>
<proteinExistence type="predicted"/>
<keyword evidence="2" id="KW-1185">Reference proteome</keyword>
<evidence type="ECO:0000313" key="1">
    <source>
        <dbReference type="EMBL" id="TMS32806.1"/>
    </source>
</evidence>
<gene>
    <name evidence="1" type="ORF">L596_000607</name>
</gene>